<evidence type="ECO:0000256" key="2">
    <source>
        <dbReference type="ARBA" id="ARBA00007069"/>
    </source>
</evidence>
<keyword evidence="7 8" id="KW-0472">Membrane</keyword>
<evidence type="ECO:0000256" key="5">
    <source>
        <dbReference type="ARBA" id="ARBA00022692"/>
    </source>
</evidence>
<dbReference type="FunFam" id="1.10.3720.10:FF:000002">
    <property type="entry name" value="D-methionine ABC transporter permease MetI"/>
    <property type="match status" value="1"/>
</dbReference>
<gene>
    <name evidence="10" type="ORF">SAMN04488502_101637</name>
</gene>
<name>A0A1G9MD01_9FIRM</name>
<feature type="transmembrane region" description="Helical" evidence="8">
    <location>
        <begin position="64"/>
        <end position="82"/>
    </location>
</feature>
<evidence type="ECO:0000313" key="11">
    <source>
        <dbReference type="Proteomes" id="UP000214880"/>
    </source>
</evidence>
<keyword evidence="3 8" id="KW-0813">Transport</keyword>
<dbReference type="PROSITE" id="PS50928">
    <property type="entry name" value="ABC_TM1"/>
    <property type="match status" value="1"/>
</dbReference>
<dbReference type="PANTHER" id="PTHR30450:SF1">
    <property type="entry name" value="D-METHIONINE TRANSPORT SYSTEM PERMEASE PROTEIN METI-RELATED"/>
    <property type="match status" value="1"/>
</dbReference>
<dbReference type="EMBL" id="FNHB01000001">
    <property type="protein sequence ID" value="SDL71555.1"/>
    <property type="molecule type" value="Genomic_DNA"/>
</dbReference>
<keyword evidence="5 8" id="KW-0812">Transmembrane</keyword>
<dbReference type="GO" id="GO:0005886">
    <property type="term" value="C:plasma membrane"/>
    <property type="evidence" value="ECO:0007669"/>
    <property type="project" value="UniProtKB-SubCell"/>
</dbReference>
<evidence type="ECO:0000256" key="3">
    <source>
        <dbReference type="ARBA" id="ARBA00022448"/>
    </source>
</evidence>
<accession>A0A1G9MD01</accession>
<comment type="similarity">
    <text evidence="2">Belongs to the binding-protein-dependent transport system permease family. CysTW subfamily.</text>
</comment>
<dbReference type="CDD" id="cd06261">
    <property type="entry name" value="TM_PBP2"/>
    <property type="match status" value="1"/>
</dbReference>
<evidence type="ECO:0000256" key="7">
    <source>
        <dbReference type="ARBA" id="ARBA00023136"/>
    </source>
</evidence>
<evidence type="ECO:0000256" key="1">
    <source>
        <dbReference type="ARBA" id="ARBA00004651"/>
    </source>
</evidence>
<dbReference type="OrthoDB" id="9793490at2"/>
<keyword evidence="11" id="KW-1185">Reference proteome</keyword>
<dbReference type="InterPro" id="IPR035906">
    <property type="entry name" value="MetI-like_sf"/>
</dbReference>
<dbReference type="PANTHER" id="PTHR30450">
    <property type="entry name" value="ABC TRANSPORTER PERMEASE"/>
    <property type="match status" value="1"/>
</dbReference>
<dbReference type="SUPFAM" id="SSF161098">
    <property type="entry name" value="MetI-like"/>
    <property type="match status" value="1"/>
</dbReference>
<dbReference type="InterPro" id="IPR000515">
    <property type="entry name" value="MetI-like"/>
</dbReference>
<protein>
    <submittedName>
        <fullName evidence="10">D-methionine transport system permease protein</fullName>
    </submittedName>
</protein>
<dbReference type="Gene3D" id="1.10.3720.10">
    <property type="entry name" value="MetI-like"/>
    <property type="match status" value="1"/>
</dbReference>
<keyword evidence="6 8" id="KW-1133">Transmembrane helix</keyword>
<dbReference type="Pfam" id="PF00528">
    <property type="entry name" value="BPD_transp_1"/>
    <property type="match status" value="1"/>
</dbReference>
<feature type="transmembrane region" description="Helical" evidence="8">
    <location>
        <begin position="191"/>
        <end position="214"/>
    </location>
</feature>
<dbReference type="Proteomes" id="UP000214880">
    <property type="component" value="Unassembled WGS sequence"/>
</dbReference>
<proteinExistence type="inferred from homology"/>
<feature type="transmembrane region" description="Helical" evidence="8">
    <location>
        <begin position="155"/>
        <end position="185"/>
    </location>
</feature>
<feature type="domain" description="ABC transmembrane type-1" evidence="9">
    <location>
        <begin position="16"/>
        <end position="214"/>
    </location>
</feature>
<evidence type="ECO:0000259" key="9">
    <source>
        <dbReference type="PROSITE" id="PS50928"/>
    </source>
</evidence>
<dbReference type="AlphaFoldDB" id="A0A1G9MD01"/>
<reference evidence="10 11" key="1">
    <citation type="submission" date="2016-10" db="EMBL/GenBank/DDBJ databases">
        <authorList>
            <person name="de Groot N.N."/>
        </authorList>
    </citation>
    <scope>NUCLEOTIDE SEQUENCE [LARGE SCALE GENOMIC DNA]</scope>
    <source>
        <strain evidence="10 11">DSM 1736</strain>
    </source>
</reference>
<sequence length="218" mass="23309">MDDISNLIYKIVVPEFSKTLFMVFSATVLSAAIGFMLAILLTVSHKDGLKPNRYLYQVLDTTINIVRSFPFIILIVAIIPLTRAIVGTSIGEKAAIVPLTIAGAPFIARLVEGSLREVDKELVQAAKSFGASNFQIVFRIMIPEAVPSIISGITLAIVAILGCTAMAGAVGAGGLGAVAITYGYANFDNTIMYGTVFFLIILVQVIQSAGNYLYKILK</sequence>
<dbReference type="RefSeq" id="WP_092068179.1">
    <property type="nucleotide sequence ID" value="NZ_FNHB01000001.1"/>
</dbReference>
<keyword evidence="4" id="KW-1003">Cell membrane</keyword>
<dbReference type="InterPro" id="IPR051322">
    <property type="entry name" value="AA_ABC_Transporter_Permease"/>
</dbReference>
<dbReference type="STRING" id="146817.SAMN04488502_101637"/>
<organism evidence="10 11">
    <name type="scientific">Dendrosporobacter quercicolus</name>
    <dbReference type="NCBI Taxonomy" id="146817"/>
    <lineage>
        <taxon>Bacteria</taxon>
        <taxon>Bacillati</taxon>
        <taxon>Bacillota</taxon>
        <taxon>Negativicutes</taxon>
        <taxon>Selenomonadales</taxon>
        <taxon>Sporomusaceae</taxon>
        <taxon>Dendrosporobacter</taxon>
    </lineage>
</organism>
<evidence type="ECO:0000256" key="8">
    <source>
        <dbReference type="RuleBase" id="RU363032"/>
    </source>
</evidence>
<feature type="transmembrane region" description="Helical" evidence="8">
    <location>
        <begin position="20"/>
        <end position="43"/>
    </location>
</feature>
<evidence type="ECO:0000313" key="10">
    <source>
        <dbReference type="EMBL" id="SDL71555.1"/>
    </source>
</evidence>
<dbReference type="GO" id="GO:0048473">
    <property type="term" value="P:D-methionine transmembrane transport"/>
    <property type="evidence" value="ECO:0007669"/>
    <property type="project" value="TreeGrafter"/>
</dbReference>
<comment type="subcellular location">
    <subcellularLocation>
        <location evidence="1 8">Cell membrane</location>
        <topology evidence="1 8">Multi-pass membrane protein</topology>
    </subcellularLocation>
</comment>
<evidence type="ECO:0000256" key="4">
    <source>
        <dbReference type="ARBA" id="ARBA00022475"/>
    </source>
</evidence>
<evidence type="ECO:0000256" key="6">
    <source>
        <dbReference type="ARBA" id="ARBA00022989"/>
    </source>
</evidence>